<dbReference type="InterPro" id="IPR000847">
    <property type="entry name" value="LysR_HTH_N"/>
</dbReference>
<evidence type="ECO:0000256" key="5">
    <source>
        <dbReference type="SAM" id="Phobius"/>
    </source>
</evidence>
<dbReference type="Proteomes" id="UP000186890">
    <property type="component" value="Unassembled WGS sequence"/>
</dbReference>
<dbReference type="CDD" id="cd05466">
    <property type="entry name" value="PBP2_LTTR_substrate"/>
    <property type="match status" value="1"/>
</dbReference>
<dbReference type="Gene3D" id="3.40.190.290">
    <property type="match status" value="1"/>
</dbReference>
<dbReference type="PRINTS" id="PR00039">
    <property type="entry name" value="HTHLYSR"/>
</dbReference>
<sequence length="312" mass="35602">MFSGMHYVYQVYKARSFSKAAQQLFISQPALSASVKKIEERIGYPIFDRSSKPLSITECGAKYIAAIEEIMAVEQEFTDYLNEWQEAHVGSLTIGGTSLFSALVLPPIMARFSALYPNICLTLEEASTGKLEEKLQKGEIDVLIDNDELDDRVVERQLFFQEYLLLAVPEHYPINQELVEYQLSLNQIRSRFEVEEAPIIPLELFQQEAFILQKADNDTGRRARKICRQAAFEPKVLLEVDQQLTAYMITASGMGISFVGNLLILGLPTSHSVIYYKVGTDYARRNVYAYWKRGRYVSRAMAEFLSMMKPAR</sequence>
<dbReference type="InterPro" id="IPR036388">
    <property type="entry name" value="WH-like_DNA-bd_sf"/>
</dbReference>
<name>A0A1Q8EAW6_9STRE</name>
<protein>
    <submittedName>
        <fullName evidence="7">LysR family transcriptional regulator</fullName>
    </submittedName>
</protein>
<keyword evidence="5" id="KW-1133">Transmembrane helix</keyword>
<dbReference type="InterPro" id="IPR036390">
    <property type="entry name" value="WH_DNA-bd_sf"/>
</dbReference>
<keyword evidence="4" id="KW-0804">Transcription</keyword>
<dbReference type="EMBL" id="MSJM01000001">
    <property type="protein sequence ID" value="OLF48934.1"/>
    <property type="molecule type" value="Genomic_DNA"/>
</dbReference>
<comment type="caution">
    <text evidence="7">The sequence shown here is derived from an EMBL/GenBank/DDBJ whole genome shotgun (WGS) entry which is preliminary data.</text>
</comment>
<accession>A0A1Q8EAW6</accession>
<proteinExistence type="inferred from homology"/>
<dbReference type="PANTHER" id="PTHR30126">
    <property type="entry name" value="HTH-TYPE TRANSCRIPTIONAL REGULATOR"/>
    <property type="match status" value="1"/>
</dbReference>
<dbReference type="SUPFAM" id="SSF46785">
    <property type="entry name" value="Winged helix' DNA-binding domain"/>
    <property type="match status" value="1"/>
</dbReference>
<dbReference type="PANTHER" id="PTHR30126:SF96">
    <property type="entry name" value="TRANSCRIPTIONAL REGULATORY PROTEIN, LYSR FAMILY"/>
    <property type="match status" value="1"/>
</dbReference>
<gene>
    <name evidence="7" type="ORF">BU202_01230</name>
</gene>
<dbReference type="Pfam" id="PF00126">
    <property type="entry name" value="HTH_1"/>
    <property type="match status" value="1"/>
</dbReference>
<dbReference type="GO" id="GO:0003677">
    <property type="term" value="F:DNA binding"/>
    <property type="evidence" value="ECO:0007669"/>
    <property type="project" value="UniProtKB-KW"/>
</dbReference>
<evidence type="ECO:0000256" key="4">
    <source>
        <dbReference type="ARBA" id="ARBA00023163"/>
    </source>
</evidence>
<dbReference type="OrthoDB" id="79118at2"/>
<reference evidence="8" key="1">
    <citation type="submission" date="2016-12" db="EMBL/GenBank/DDBJ databases">
        <authorList>
            <person name="Gulvik C.A."/>
        </authorList>
    </citation>
    <scope>NUCLEOTIDE SEQUENCE [LARGE SCALE GENOMIC DNA]</scope>
    <source>
        <strain evidence="8">NED12-00049-6B</strain>
    </source>
</reference>
<feature type="domain" description="HTH lysR-type" evidence="6">
    <location>
        <begin position="1"/>
        <end position="57"/>
    </location>
</feature>
<evidence type="ECO:0000313" key="8">
    <source>
        <dbReference type="Proteomes" id="UP000186890"/>
    </source>
</evidence>
<organism evidence="7 8">
    <name type="scientific">Streptococcus cuniculi</name>
    <dbReference type="NCBI Taxonomy" id="1432788"/>
    <lineage>
        <taxon>Bacteria</taxon>
        <taxon>Bacillati</taxon>
        <taxon>Bacillota</taxon>
        <taxon>Bacilli</taxon>
        <taxon>Lactobacillales</taxon>
        <taxon>Streptococcaceae</taxon>
        <taxon>Streptococcus</taxon>
    </lineage>
</organism>
<dbReference type="InterPro" id="IPR005119">
    <property type="entry name" value="LysR_subst-bd"/>
</dbReference>
<comment type="similarity">
    <text evidence="1">Belongs to the LysR transcriptional regulatory family.</text>
</comment>
<dbReference type="GO" id="GO:0003700">
    <property type="term" value="F:DNA-binding transcription factor activity"/>
    <property type="evidence" value="ECO:0007669"/>
    <property type="project" value="InterPro"/>
</dbReference>
<evidence type="ECO:0000259" key="6">
    <source>
        <dbReference type="PROSITE" id="PS50931"/>
    </source>
</evidence>
<keyword evidence="5" id="KW-0472">Membrane</keyword>
<dbReference type="Pfam" id="PF03466">
    <property type="entry name" value="LysR_substrate"/>
    <property type="match status" value="1"/>
</dbReference>
<dbReference type="PROSITE" id="PS50931">
    <property type="entry name" value="HTH_LYSR"/>
    <property type="match status" value="1"/>
</dbReference>
<evidence type="ECO:0000256" key="2">
    <source>
        <dbReference type="ARBA" id="ARBA00023015"/>
    </source>
</evidence>
<keyword evidence="3" id="KW-0238">DNA-binding</keyword>
<keyword evidence="5" id="KW-0812">Transmembrane</keyword>
<dbReference type="AlphaFoldDB" id="A0A1Q8EAW6"/>
<evidence type="ECO:0000256" key="1">
    <source>
        <dbReference type="ARBA" id="ARBA00009437"/>
    </source>
</evidence>
<keyword evidence="8" id="KW-1185">Reference proteome</keyword>
<dbReference type="SUPFAM" id="SSF53850">
    <property type="entry name" value="Periplasmic binding protein-like II"/>
    <property type="match status" value="1"/>
</dbReference>
<dbReference type="RefSeq" id="WP_075103977.1">
    <property type="nucleotide sequence ID" value="NZ_MSJM01000001.1"/>
</dbReference>
<evidence type="ECO:0000256" key="3">
    <source>
        <dbReference type="ARBA" id="ARBA00023125"/>
    </source>
</evidence>
<feature type="transmembrane region" description="Helical" evidence="5">
    <location>
        <begin position="244"/>
        <end position="267"/>
    </location>
</feature>
<keyword evidence="2" id="KW-0805">Transcription regulation</keyword>
<dbReference type="Gene3D" id="1.10.10.10">
    <property type="entry name" value="Winged helix-like DNA-binding domain superfamily/Winged helix DNA-binding domain"/>
    <property type="match status" value="1"/>
</dbReference>
<evidence type="ECO:0000313" key="7">
    <source>
        <dbReference type="EMBL" id="OLF48934.1"/>
    </source>
</evidence>